<dbReference type="Gene3D" id="3.40.50.150">
    <property type="entry name" value="Vaccinia Virus protein VP39"/>
    <property type="match status" value="1"/>
</dbReference>
<dbReference type="SUPFAM" id="SSF53335">
    <property type="entry name" value="S-adenosyl-L-methionine-dependent methyltransferases"/>
    <property type="match status" value="1"/>
</dbReference>
<evidence type="ECO:0000256" key="4">
    <source>
        <dbReference type="ARBA" id="ARBA00022679"/>
    </source>
</evidence>
<comment type="similarity">
    <text evidence="6">Belongs to the methyltransferase superfamily. RlmI family.</text>
</comment>
<evidence type="ECO:0000256" key="6">
    <source>
        <dbReference type="ARBA" id="ARBA00038091"/>
    </source>
</evidence>
<comment type="caution">
    <text evidence="9">The sequence shown here is derived from an EMBL/GenBank/DDBJ whole genome shotgun (WGS) entry which is preliminary data.</text>
</comment>
<evidence type="ECO:0000313" key="9">
    <source>
        <dbReference type="EMBL" id="KJU87215.1"/>
    </source>
</evidence>
<feature type="domain" description="S-adenosylmethionine-dependent methyltransferase" evidence="7">
    <location>
        <begin position="177"/>
        <end position="347"/>
    </location>
</feature>
<dbReference type="GO" id="GO:0008168">
    <property type="term" value="F:methyltransferase activity"/>
    <property type="evidence" value="ECO:0007669"/>
    <property type="project" value="UniProtKB-KW"/>
</dbReference>
<keyword evidence="3 9" id="KW-0489">Methyltransferase</keyword>
<dbReference type="InterPro" id="IPR029063">
    <property type="entry name" value="SAM-dependent_MTases_sf"/>
</dbReference>
<dbReference type="AlphaFoldDB" id="A0A0F3GZ98"/>
<dbReference type="CDD" id="cd21153">
    <property type="entry name" value="PUA_RlmI"/>
    <property type="match status" value="1"/>
</dbReference>
<keyword evidence="10" id="KW-1185">Reference proteome</keyword>
<dbReference type="InterPro" id="IPR041532">
    <property type="entry name" value="RlmI-like_PUA"/>
</dbReference>
<feature type="domain" description="RlmI-like PUA" evidence="8">
    <location>
        <begin position="8"/>
        <end position="65"/>
    </location>
</feature>
<gene>
    <name evidence="9" type="ORF">MBAV_000590</name>
</gene>
<keyword evidence="5" id="KW-0949">S-adenosyl-L-methionine</keyword>
<dbReference type="PROSITE" id="PS50890">
    <property type="entry name" value="PUA"/>
    <property type="match status" value="1"/>
</dbReference>
<dbReference type="InterPro" id="IPR036974">
    <property type="entry name" value="PUA_sf"/>
</dbReference>
<dbReference type="PATRIC" id="fig|29290.4.peg.788"/>
<keyword evidence="4 9" id="KW-0808">Transferase</keyword>
<dbReference type="GO" id="GO:0005737">
    <property type="term" value="C:cytoplasm"/>
    <property type="evidence" value="ECO:0007669"/>
    <property type="project" value="UniProtKB-SubCell"/>
</dbReference>
<dbReference type="CDD" id="cd11572">
    <property type="entry name" value="RlmI_M_like"/>
    <property type="match status" value="1"/>
</dbReference>
<organism evidence="9 10">
    <name type="scientific">Candidatus Magnetobacterium bavaricum</name>
    <dbReference type="NCBI Taxonomy" id="29290"/>
    <lineage>
        <taxon>Bacteria</taxon>
        <taxon>Pseudomonadati</taxon>
        <taxon>Nitrospirota</taxon>
        <taxon>Thermodesulfovibrionia</taxon>
        <taxon>Thermodesulfovibrionales</taxon>
        <taxon>Candidatus Magnetobacteriaceae</taxon>
        <taxon>Candidatus Magnetobacterium</taxon>
    </lineage>
</organism>
<dbReference type="PANTHER" id="PTHR42873">
    <property type="entry name" value="RIBOSOMAL RNA LARGE SUBUNIT METHYLTRANSFERASE"/>
    <property type="match status" value="1"/>
</dbReference>
<dbReference type="GO" id="GO:0003723">
    <property type="term" value="F:RNA binding"/>
    <property type="evidence" value="ECO:0007669"/>
    <property type="project" value="InterPro"/>
</dbReference>
<evidence type="ECO:0000256" key="3">
    <source>
        <dbReference type="ARBA" id="ARBA00022603"/>
    </source>
</evidence>
<dbReference type="Gene3D" id="2.30.130.10">
    <property type="entry name" value="PUA domain"/>
    <property type="match status" value="1"/>
</dbReference>
<name>A0A0F3GZ98_9BACT</name>
<dbReference type="EMBL" id="LACI01000268">
    <property type="protein sequence ID" value="KJU87215.1"/>
    <property type="molecule type" value="Genomic_DNA"/>
</dbReference>
<dbReference type="InterPro" id="IPR015947">
    <property type="entry name" value="PUA-like_sf"/>
</dbReference>
<reference evidence="9 10" key="1">
    <citation type="submission" date="2015-02" db="EMBL/GenBank/DDBJ databases">
        <title>Single-cell genomics of uncultivated deep-branching MTB reveals a conserved set of magnetosome genes.</title>
        <authorList>
            <person name="Kolinko S."/>
            <person name="Richter M."/>
            <person name="Glockner F.O."/>
            <person name="Brachmann A."/>
            <person name="Schuler D."/>
        </authorList>
    </citation>
    <scope>NUCLEOTIDE SEQUENCE [LARGE SCALE GENOMIC DNA]</scope>
    <source>
        <strain evidence="9">TM-1</strain>
    </source>
</reference>
<accession>A0A0F3GZ98</accession>
<dbReference type="CDD" id="cd02440">
    <property type="entry name" value="AdoMet_MTases"/>
    <property type="match status" value="1"/>
</dbReference>
<dbReference type="GO" id="GO:0032259">
    <property type="term" value="P:methylation"/>
    <property type="evidence" value="ECO:0007669"/>
    <property type="project" value="UniProtKB-KW"/>
</dbReference>
<dbReference type="Pfam" id="PF10672">
    <property type="entry name" value="Methyltrans_SAM"/>
    <property type="match status" value="1"/>
</dbReference>
<dbReference type="Pfam" id="PF17785">
    <property type="entry name" value="PUA_3"/>
    <property type="match status" value="1"/>
</dbReference>
<protein>
    <submittedName>
        <fullName evidence="9">SAM-dependent methyltransferase</fullName>
    </submittedName>
</protein>
<proteinExistence type="inferred from homology"/>
<sequence>MDRVVLRRTRRLNEGHLWVFSNELQGSPKDYIPGAIVSLYDRQDNFLAVGYINPHSLISIRILSRKQQEIDADFLRQRILKALEYRRRFLPGKDSYRVVYSEADLLPGLIVDKYNDVIVIQTLTYGMEMLKETIQGLLDEILSPSAIILRNDAAIRQLEGLPLEKQLLKGSLENLPIIMEGGLRFEVDPMSGQKTGFFLDQGENRMSFARLIGRGARGLDLFSYTGAWALAAASVGADVTLVDSSERALQMASKNAHLNNLQHGCKFVQEDAFDFLKRQVQDGSLYDFIILDPPAFVKSRTNIKDGVRGYAELNSLAIRTLKSGGLLATSSCSYHITTEMFMETITRCAIGRDVRILDVRSQGIDHPRLLAVPETQYLKCVFAEVI</sequence>
<dbReference type="Proteomes" id="UP000033423">
    <property type="component" value="Unassembled WGS sequence"/>
</dbReference>
<dbReference type="Gene3D" id="3.30.750.80">
    <property type="entry name" value="RNA methyltransferase domain (HRMD) like"/>
    <property type="match status" value="1"/>
</dbReference>
<comment type="subcellular location">
    <subcellularLocation>
        <location evidence="1">Cytoplasm</location>
    </subcellularLocation>
</comment>
<evidence type="ECO:0000256" key="5">
    <source>
        <dbReference type="ARBA" id="ARBA00022691"/>
    </source>
</evidence>
<dbReference type="SUPFAM" id="SSF88697">
    <property type="entry name" value="PUA domain-like"/>
    <property type="match status" value="1"/>
</dbReference>
<evidence type="ECO:0000313" key="10">
    <source>
        <dbReference type="Proteomes" id="UP000033423"/>
    </source>
</evidence>
<dbReference type="PANTHER" id="PTHR42873:SF1">
    <property type="entry name" value="S-ADENOSYLMETHIONINE-DEPENDENT METHYLTRANSFERASE DOMAIN-CONTAINING PROTEIN"/>
    <property type="match status" value="1"/>
</dbReference>
<keyword evidence="2" id="KW-0963">Cytoplasm</keyword>
<evidence type="ECO:0000256" key="1">
    <source>
        <dbReference type="ARBA" id="ARBA00004496"/>
    </source>
</evidence>
<evidence type="ECO:0000256" key="2">
    <source>
        <dbReference type="ARBA" id="ARBA00022490"/>
    </source>
</evidence>
<evidence type="ECO:0000259" key="8">
    <source>
        <dbReference type="Pfam" id="PF17785"/>
    </source>
</evidence>
<dbReference type="InterPro" id="IPR019614">
    <property type="entry name" value="SAM-dep_methyl-trfase"/>
</dbReference>
<evidence type="ECO:0000259" key="7">
    <source>
        <dbReference type="Pfam" id="PF10672"/>
    </source>
</evidence>